<evidence type="ECO:0000256" key="1">
    <source>
        <dbReference type="ARBA" id="ARBA00007085"/>
    </source>
</evidence>
<keyword evidence="4" id="KW-1185">Reference proteome</keyword>
<feature type="signal peptide" evidence="2">
    <location>
        <begin position="1"/>
        <end position="26"/>
    </location>
</feature>
<keyword evidence="2" id="KW-0732">Signal</keyword>
<comment type="similarity">
    <text evidence="1">Belongs to the invertebrate defensin family.</text>
</comment>
<gene>
    <name evidence="3" type="ORF">CPB84DRAFT_1783036</name>
</gene>
<comment type="caution">
    <text evidence="3">The sequence shown here is derived from an EMBL/GenBank/DDBJ whole genome shotgun (WGS) entry which is preliminary data.</text>
</comment>
<organism evidence="3 4">
    <name type="scientific">Gymnopilus junonius</name>
    <name type="common">Spectacular rustgill mushroom</name>
    <name type="synonym">Gymnopilus spectabilis subsp. junonius</name>
    <dbReference type="NCBI Taxonomy" id="109634"/>
    <lineage>
        <taxon>Eukaryota</taxon>
        <taxon>Fungi</taxon>
        <taxon>Dikarya</taxon>
        <taxon>Basidiomycota</taxon>
        <taxon>Agaricomycotina</taxon>
        <taxon>Agaricomycetes</taxon>
        <taxon>Agaricomycetidae</taxon>
        <taxon>Agaricales</taxon>
        <taxon>Agaricineae</taxon>
        <taxon>Hymenogastraceae</taxon>
        <taxon>Gymnopilus</taxon>
    </lineage>
</organism>
<evidence type="ECO:0000256" key="2">
    <source>
        <dbReference type="SAM" id="SignalP"/>
    </source>
</evidence>
<dbReference type="InterPro" id="IPR036574">
    <property type="entry name" value="Scorpion_toxin-like_sf"/>
</dbReference>
<dbReference type="EMBL" id="JADNYJ010000065">
    <property type="protein sequence ID" value="KAF8894228.1"/>
    <property type="molecule type" value="Genomic_DNA"/>
</dbReference>
<evidence type="ECO:0008006" key="5">
    <source>
        <dbReference type="Google" id="ProtNLM"/>
    </source>
</evidence>
<evidence type="ECO:0000313" key="4">
    <source>
        <dbReference type="Proteomes" id="UP000724874"/>
    </source>
</evidence>
<dbReference type="Gene3D" id="3.30.30.10">
    <property type="entry name" value="Knottin, scorpion toxin-like"/>
    <property type="match status" value="1"/>
</dbReference>
<reference evidence="3" key="1">
    <citation type="submission" date="2020-11" db="EMBL/GenBank/DDBJ databases">
        <authorList>
            <consortium name="DOE Joint Genome Institute"/>
            <person name="Ahrendt S."/>
            <person name="Riley R."/>
            <person name="Andreopoulos W."/>
            <person name="LaButti K."/>
            <person name="Pangilinan J."/>
            <person name="Ruiz-duenas F.J."/>
            <person name="Barrasa J.M."/>
            <person name="Sanchez-Garcia M."/>
            <person name="Camarero S."/>
            <person name="Miyauchi S."/>
            <person name="Serrano A."/>
            <person name="Linde D."/>
            <person name="Babiker R."/>
            <person name="Drula E."/>
            <person name="Ayuso-Fernandez I."/>
            <person name="Pacheco R."/>
            <person name="Padilla G."/>
            <person name="Ferreira P."/>
            <person name="Barriuso J."/>
            <person name="Kellner H."/>
            <person name="Castanera R."/>
            <person name="Alfaro M."/>
            <person name="Ramirez L."/>
            <person name="Pisabarro A.G."/>
            <person name="Kuo A."/>
            <person name="Tritt A."/>
            <person name="Lipzen A."/>
            <person name="He G."/>
            <person name="Yan M."/>
            <person name="Ng V."/>
            <person name="Cullen D."/>
            <person name="Martin F."/>
            <person name="Rosso M.-N."/>
            <person name="Henrissat B."/>
            <person name="Hibbett D."/>
            <person name="Martinez A.T."/>
            <person name="Grigoriev I.V."/>
        </authorList>
    </citation>
    <scope>NUCLEOTIDE SEQUENCE</scope>
    <source>
        <strain evidence="3">AH 44721</strain>
    </source>
</reference>
<dbReference type="AlphaFoldDB" id="A0A9P5NMN4"/>
<dbReference type="Proteomes" id="UP000724874">
    <property type="component" value="Unassembled WGS sequence"/>
</dbReference>
<evidence type="ECO:0000313" key="3">
    <source>
        <dbReference type="EMBL" id="KAF8894228.1"/>
    </source>
</evidence>
<dbReference type="SUPFAM" id="SSF57095">
    <property type="entry name" value="Scorpion toxin-like"/>
    <property type="match status" value="1"/>
</dbReference>
<accession>A0A9P5NMN4</accession>
<name>A0A9P5NMN4_GYMJU</name>
<protein>
    <recommendedName>
        <fullName evidence="5">Defensin</fullName>
    </recommendedName>
</protein>
<proteinExistence type="inferred from homology"/>
<feature type="chain" id="PRO_5040291807" description="Defensin" evidence="2">
    <location>
        <begin position="27"/>
        <end position="77"/>
    </location>
</feature>
<sequence>MQLNTWVSRFIFATLFSQQAMPQVTAKPISALESYYCIEYDCNQTCRIYGYSAGMCLYGSCHCFNRYDDVVLKGRQE</sequence>